<dbReference type="AlphaFoldDB" id="A0AAD9JU71"/>
<organism evidence="2 3">
    <name type="scientific">Paralvinella palmiformis</name>
    <dbReference type="NCBI Taxonomy" id="53620"/>
    <lineage>
        <taxon>Eukaryota</taxon>
        <taxon>Metazoa</taxon>
        <taxon>Spiralia</taxon>
        <taxon>Lophotrochozoa</taxon>
        <taxon>Annelida</taxon>
        <taxon>Polychaeta</taxon>
        <taxon>Sedentaria</taxon>
        <taxon>Canalipalpata</taxon>
        <taxon>Terebellida</taxon>
        <taxon>Terebelliformia</taxon>
        <taxon>Alvinellidae</taxon>
        <taxon>Paralvinella</taxon>
    </lineage>
</organism>
<dbReference type="EMBL" id="JAODUP010000154">
    <property type="protein sequence ID" value="KAK2159372.1"/>
    <property type="molecule type" value="Genomic_DNA"/>
</dbReference>
<keyword evidence="3" id="KW-1185">Reference proteome</keyword>
<evidence type="ECO:0000313" key="3">
    <source>
        <dbReference type="Proteomes" id="UP001208570"/>
    </source>
</evidence>
<evidence type="ECO:0000313" key="2">
    <source>
        <dbReference type="EMBL" id="KAK2159372.1"/>
    </source>
</evidence>
<evidence type="ECO:0000256" key="1">
    <source>
        <dbReference type="SAM" id="SignalP"/>
    </source>
</evidence>
<protein>
    <submittedName>
        <fullName evidence="2">Uncharacterized protein</fullName>
    </submittedName>
</protein>
<reference evidence="2" key="1">
    <citation type="journal article" date="2023" name="Mol. Biol. Evol.">
        <title>Third-Generation Sequencing Reveals the Adaptive Role of the Epigenome in Three Deep-Sea Polychaetes.</title>
        <authorList>
            <person name="Perez M."/>
            <person name="Aroh O."/>
            <person name="Sun Y."/>
            <person name="Lan Y."/>
            <person name="Juniper S.K."/>
            <person name="Young C.R."/>
            <person name="Angers B."/>
            <person name="Qian P.Y."/>
        </authorList>
    </citation>
    <scope>NUCLEOTIDE SEQUENCE</scope>
    <source>
        <strain evidence="2">P08H-3</strain>
    </source>
</reference>
<proteinExistence type="predicted"/>
<comment type="caution">
    <text evidence="2">The sequence shown here is derived from an EMBL/GenBank/DDBJ whole genome shotgun (WGS) entry which is preliminary data.</text>
</comment>
<gene>
    <name evidence="2" type="ORF">LSH36_154g07000</name>
</gene>
<name>A0AAD9JU71_9ANNE</name>
<accession>A0AAD9JU71</accession>
<feature type="chain" id="PRO_5042101196" evidence="1">
    <location>
        <begin position="20"/>
        <end position="195"/>
    </location>
</feature>
<feature type="signal peptide" evidence="1">
    <location>
        <begin position="1"/>
        <end position="19"/>
    </location>
</feature>
<keyword evidence="1" id="KW-0732">Signal</keyword>
<sequence length="195" mass="22224">MFLWIGFVVLTGTVTKCTAFTMKCTLDHEGHVVFFTGDNVNVNSEKAVLAEWNPGKEECKFKLVVNFVGGYQHTTFALGSHRSAKKFFRFFDFDRYSGRVSMRGWRCKHTCKGPLTSYDYDVRRSDGQLIAEVQELHPGSVYVIQSELCAQPDKPNYKLTYHFSARPPHVMVTLDIDSGFYFAHKNEITGLCSPQ</sequence>
<dbReference type="Proteomes" id="UP001208570">
    <property type="component" value="Unassembled WGS sequence"/>
</dbReference>